<comment type="caution">
    <text evidence="1">The sequence shown here is derived from an EMBL/GenBank/DDBJ whole genome shotgun (WGS) entry which is preliminary data.</text>
</comment>
<proteinExistence type="predicted"/>
<dbReference type="AlphaFoldDB" id="A0A2T6AVE9"/>
<organism evidence="1 2">
    <name type="scientific">Allosediminivita pacifica</name>
    <dbReference type="NCBI Taxonomy" id="1267769"/>
    <lineage>
        <taxon>Bacteria</taxon>
        <taxon>Pseudomonadati</taxon>
        <taxon>Pseudomonadota</taxon>
        <taxon>Alphaproteobacteria</taxon>
        <taxon>Rhodobacterales</taxon>
        <taxon>Paracoccaceae</taxon>
        <taxon>Allosediminivita</taxon>
    </lineage>
</organism>
<evidence type="ECO:0000313" key="2">
    <source>
        <dbReference type="Proteomes" id="UP000244069"/>
    </source>
</evidence>
<dbReference type="Proteomes" id="UP000244069">
    <property type="component" value="Unassembled WGS sequence"/>
</dbReference>
<evidence type="ECO:0000313" key="1">
    <source>
        <dbReference type="EMBL" id="PTX47793.1"/>
    </source>
</evidence>
<protein>
    <submittedName>
        <fullName evidence="1">Uncharacterized protein</fullName>
    </submittedName>
</protein>
<reference evidence="1 2" key="1">
    <citation type="submission" date="2018-04" db="EMBL/GenBank/DDBJ databases">
        <title>Genomic Encyclopedia of Archaeal and Bacterial Type Strains, Phase II (KMG-II): from individual species to whole genera.</title>
        <authorList>
            <person name="Goeker M."/>
        </authorList>
    </citation>
    <scope>NUCLEOTIDE SEQUENCE [LARGE SCALE GENOMIC DNA]</scope>
    <source>
        <strain evidence="1 2">DSM 29329</strain>
    </source>
</reference>
<keyword evidence="2" id="KW-1185">Reference proteome</keyword>
<accession>A0A2T6AVE9</accession>
<name>A0A2T6AVE9_9RHOB</name>
<dbReference type="EMBL" id="QBKN01000011">
    <property type="protein sequence ID" value="PTX47793.1"/>
    <property type="molecule type" value="Genomic_DNA"/>
</dbReference>
<gene>
    <name evidence="1" type="ORF">C8N44_111124</name>
</gene>
<sequence>MAEITAKLTDELKAWVDAQVGTVIWTPATTSGI</sequence>